<keyword evidence="2 5" id="KW-0812">Transmembrane</keyword>
<reference evidence="6 7" key="1">
    <citation type="journal article" date="2020" name="ISME J.">
        <title>Enrichment and physiological characterization of a novel comammox Nitrospira indicates ammonium inhibition of complete nitrification.</title>
        <authorList>
            <person name="Sakoula D."/>
            <person name="Koch H."/>
            <person name="Frank J."/>
            <person name="Jetten M.S.M."/>
            <person name="van Kessel M.A.H.J."/>
            <person name="Lucker S."/>
        </authorList>
    </citation>
    <scope>NUCLEOTIDE SEQUENCE [LARGE SCALE GENOMIC DNA]</scope>
    <source>
        <strain evidence="6">Comreactor17</strain>
    </source>
</reference>
<evidence type="ECO:0000256" key="4">
    <source>
        <dbReference type="ARBA" id="ARBA00023136"/>
    </source>
</evidence>
<evidence type="ECO:0000313" key="7">
    <source>
        <dbReference type="Proteomes" id="UP000593737"/>
    </source>
</evidence>
<sequence length="61" mass="6967">MRRPLLIYWSWVFLGLSVVAIALALTDVAGSRTGMAYVLFIIFFLAYLVSFFWGRRPPPLS</sequence>
<feature type="transmembrane region" description="Helical" evidence="5">
    <location>
        <begin position="34"/>
        <end position="54"/>
    </location>
</feature>
<gene>
    <name evidence="6" type="ORF">Nkreftii_002331</name>
</gene>
<organism evidence="6 7">
    <name type="scientific">Candidatus Nitrospira kreftii</name>
    <dbReference type="NCBI Taxonomy" id="2652173"/>
    <lineage>
        <taxon>Bacteria</taxon>
        <taxon>Pseudomonadati</taxon>
        <taxon>Nitrospirota</taxon>
        <taxon>Nitrospiria</taxon>
        <taxon>Nitrospirales</taxon>
        <taxon>Nitrospiraceae</taxon>
        <taxon>Nitrospira</taxon>
    </lineage>
</organism>
<proteinExistence type="predicted"/>
<keyword evidence="1" id="KW-1003">Cell membrane</keyword>
<evidence type="ECO:0000256" key="5">
    <source>
        <dbReference type="SAM" id="Phobius"/>
    </source>
</evidence>
<evidence type="ECO:0000256" key="1">
    <source>
        <dbReference type="ARBA" id="ARBA00022475"/>
    </source>
</evidence>
<dbReference type="EMBL" id="CP047423">
    <property type="protein sequence ID" value="QPD04557.1"/>
    <property type="molecule type" value="Genomic_DNA"/>
</dbReference>
<dbReference type="GO" id="GO:0005886">
    <property type="term" value="C:plasma membrane"/>
    <property type="evidence" value="ECO:0007669"/>
    <property type="project" value="InterPro"/>
</dbReference>
<keyword evidence="3 5" id="KW-1133">Transmembrane helix</keyword>
<name>A0A7S8FET2_9BACT</name>
<dbReference type="AlphaFoldDB" id="A0A7S8FET2"/>
<evidence type="ECO:0000313" key="6">
    <source>
        <dbReference type="EMBL" id="QPD04557.1"/>
    </source>
</evidence>
<keyword evidence="4 5" id="KW-0472">Membrane</keyword>
<accession>A0A7S8FET2</accession>
<protein>
    <submittedName>
        <fullName evidence="6">Uncharacterized protein</fullName>
    </submittedName>
</protein>
<dbReference type="KEGG" id="nkf:Nkreftii_002331"/>
<evidence type="ECO:0000256" key="3">
    <source>
        <dbReference type="ARBA" id="ARBA00022989"/>
    </source>
</evidence>
<evidence type="ECO:0000256" key="2">
    <source>
        <dbReference type="ARBA" id="ARBA00022692"/>
    </source>
</evidence>
<dbReference type="InterPro" id="IPR009760">
    <property type="entry name" value="DUF1328"/>
</dbReference>
<dbReference type="PIRSF" id="PIRSF036466">
    <property type="entry name" value="UCP036466"/>
    <property type="match status" value="1"/>
</dbReference>
<dbReference type="Proteomes" id="UP000593737">
    <property type="component" value="Chromosome"/>
</dbReference>